<dbReference type="AlphaFoldDB" id="A0A9P9X1I6"/>
<organism evidence="2 3">
    <name type="scientific">Colletotrichum abscissum</name>
    <dbReference type="NCBI Taxonomy" id="1671311"/>
    <lineage>
        <taxon>Eukaryota</taxon>
        <taxon>Fungi</taxon>
        <taxon>Dikarya</taxon>
        <taxon>Ascomycota</taxon>
        <taxon>Pezizomycotina</taxon>
        <taxon>Sordariomycetes</taxon>
        <taxon>Hypocreomycetidae</taxon>
        <taxon>Glomerellales</taxon>
        <taxon>Glomerellaceae</taxon>
        <taxon>Colletotrichum</taxon>
        <taxon>Colletotrichum acutatum species complex</taxon>
    </lineage>
</organism>
<reference evidence="2" key="1">
    <citation type="submission" date="2019-01" db="EMBL/GenBank/DDBJ databases">
        <title>Colletotrichum abscissum LGMF1257.</title>
        <authorList>
            <person name="Baroncelli R."/>
        </authorList>
    </citation>
    <scope>NUCLEOTIDE SEQUENCE</scope>
    <source>
        <strain evidence="2">Ca142</strain>
    </source>
</reference>
<keyword evidence="3" id="KW-1185">Reference proteome</keyword>
<dbReference type="OrthoDB" id="4857745at2759"/>
<feature type="region of interest" description="Disordered" evidence="1">
    <location>
        <begin position="158"/>
        <end position="222"/>
    </location>
</feature>
<proteinExistence type="predicted"/>
<dbReference type="EMBL" id="SDAQ01000187">
    <property type="protein sequence ID" value="KAI3531309.1"/>
    <property type="molecule type" value="Genomic_DNA"/>
</dbReference>
<accession>A0A9P9X1I6</accession>
<comment type="caution">
    <text evidence="2">The sequence shown here is derived from an EMBL/GenBank/DDBJ whole genome shotgun (WGS) entry which is preliminary data.</text>
</comment>
<name>A0A9P9X1I6_9PEZI</name>
<dbReference type="Proteomes" id="UP001056436">
    <property type="component" value="Unassembled WGS sequence"/>
</dbReference>
<sequence length="277" mass="30979">MACFPVNQQALVPVSRSTPLSTRSANPFVASPQPWSSAWQAPSIQGFDDITDRQDSFPCYEAPPNTSAPPGVDRVDSSVFPDVVEPNQYRDGILDPALVDFLQLDVGEQYLIERRLQRQPWKALTAGFQQRFGVSASSTQSALMMRLSRLKKEHPQIRSLFEEASLKGHSRRPKGRGHRRETQSQDTNVAVEETIRAGRGEGSQHRGSGRRGTPPNRQQKSFYEGRGNRVTQGEAAAAADMVLIFVSQPEVRECMAEAEYKSLVRVRSRLREQADVR</sequence>
<feature type="compositionally biased region" description="Basic and acidic residues" evidence="1">
    <location>
        <begin position="193"/>
        <end position="204"/>
    </location>
</feature>
<feature type="compositionally biased region" description="Basic residues" evidence="1">
    <location>
        <begin position="168"/>
        <end position="179"/>
    </location>
</feature>
<evidence type="ECO:0000313" key="2">
    <source>
        <dbReference type="EMBL" id="KAI3531309.1"/>
    </source>
</evidence>
<protein>
    <submittedName>
        <fullName evidence="2">Uncharacterized protein</fullName>
    </submittedName>
</protein>
<evidence type="ECO:0000256" key="1">
    <source>
        <dbReference type="SAM" id="MobiDB-lite"/>
    </source>
</evidence>
<evidence type="ECO:0000313" key="3">
    <source>
        <dbReference type="Proteomes" id="UP001056436"/>
    </source>
</evidence>
<gene>
    <name evidence="2" type="ORF">CABS02_14192</name>
</gene>